<evidence type="ECO:0000256" key="1">
    <source>
        <dbReference type="SAM" id="SignalP"/>
    </source>
</evidence>
<reference evidence="3" key="1">
    <citation type="submission" date="2012-03" db="EMBL/GenBank/DDBJ databases">
        <title>Complete sequence of Fervidobacterium pennivorans DSM 9078.</title>
        <authorList>
            <consortium name="US DOE Joint Genome Institute"/>
            <person name="Lucas S."/>
            <person name="Han J."/>
            <person name="Lapidus A."/>
            <person name="Cheng J.-F."/>
            <person name="Goodwin L."/>
            <person name="Pitluck S."/>
            <person name="Peters L."/>
            <person name="Ovchinnikova G."/>
            <person name="Lu M."/>
            <person name="Detter J.C."/>
            <person name="Han C."/>
            <person name="Tapia R."/>
            <person name="Land M."/>
            <person name="Hauser L."/>
            <person name="Kyrpides N."/>
            <person name="Ivanova N."/>
            <person name="Pagani I."/>
            <person name="Noll K.M."/>
            <person name="Woyke T."/>
        </authorList>
    </citation>
    <scope>NUCLEOTIDE SEQUENCE</scope>
    <source>
        <strain evidence="3">DSM 9078</strain>
    </source>
</reference>
<evidence type="ECO:0000313" key="4">
    <source>
        <dbReference type="Proteomes" id="UP000007384"/>
    </source>
</evidence>
<dbReference type="AlphaFoldDB" id="H9UBN0"/>
<evidence type="ECO:0000259" key="2">
    <source>
        <dbReference type="Pfam" id="PF10091"/>
    </source>
</evidence>
<dbReference type="EMBL" id="CP003260">
    <property type="protein sequence ID" value="AFG34923.1"/>
    <property type="molecule type" value="Genomic_DNA"/>
</dbReference>
<keyword evidence="4" id="KW-1185">Reference proteome</keyword>
<name>H9UBN0_FERPD</name>
<dbReference type="OrthoDB" id="5937621at2"/>
<dbReference type="RefSeq" id="WP_014451366.1">
    <property type="nucleotide sequence ID" value="NC_017095.1"/>
</dbReference>
<gene>
    <name evidence="3" type="ordered locus">Ferpe_0807</name>
</gene>
<dbReference type="Gene3D" id="1.50.10.140">
    <property type="match status" value="1"/>
</dbReference>
<proteinExistence type="predicted"/>
<sequence>MFRKAFIFSILLFALTLSIGANQLSENLMKEYKGSFLYFWEQANANENSPGYGLIRDRYPGSPGIASIASTGFGLTAVVIGVEEGWITKEEGLKRVLGTLDTILKLDNFHGFFYHFLDRDTGKRAWNSEVSTIDTGILLCGVLTAGKYFGGQAWEKAKQIYERVNWNKMVHPTKNFFYMAYTPERGFEGFWDFYAEQLMLYVLGAGTPVEKYRIESDVYYTFKRNYGSYKGERFIHSWFGSLFTYQYSHAWIDFRNWYDKLGINWFHNSIAASLANYNFCTDNKHKFKSFTIGWGITACDTPSGYNGLLGAPPSGNNNTAHQVDGTLAPAGALGSIVFTPKEALWALDNYYTLPALIGKYGLKDSFNLDFNWFASDYIGIDKGITLLMIANYKNELVWKIFMSIPYVQNGLKNLGFIYKK</sequence>
<dbReference type="HOGENOM" id="CLU_023287_0_1_0"/>
<dbReference type="Proteomes" id="UP000007384">
    <property type="component" value="Chromosome"/>
</dbReference>
<feature type="signal peptide" evidence="1">
    <location>
        <begin position="1"/>
        <end position="23"/>
    </location>
</feature>
<evidence type="ECO:0000313" key="3">
    <source>
        <dbReference type="EMBL" id="AFG34923.1"/>
    </source>
</evidence>
<accession>H9UBN0</accession>
<keyword evidence="1" id="KW-0732">Signal</keyword>
<dbReference type="STRING" id="771875.Ferpe_0807"/>
<dbReference type="eggNOG" id="COG5368">
    <property type="taxonomic scope" value="Bacteria"/>
</dbReference>
<protein>
    <recommendedName>
        <fullName evidence="2">Glycoamylase-like domain-containing protein</fullName>
    </recommendedName>
</protein>
<organism evidence="3 4">
    <name type="scientific">Fervidobacterium pennivorans (strain DSM 9078 / Ven5)</name>
    <dbReference type="NCBI Taxonomy" id="771875"/>
    <lineage>
        <taxon>Bacteria</taxon>
        <taxon>Thermotogati</taxon>
        <taxon>Thermotogota</taxon>
        <taxon>Thermotogae</taxon>
        <taxon>Thermotogales</taxon>
        <taxon>Fervidobacteriaceae</taxon>
        <taxon>Fervidobacterium</taxon>
    </lineage>
</organism>
<dbReference type="PATRIC" id="fig|771875.3.peg.830"/>
<dbReference type="InterPro" id="IPR019282">
    <property type="entry name" value="Glycoamylase-like_cons_dom"/>
</dbReference>
<dbReference type="KEGG" id="fpe:Ferpe_0807"/>
<feature type="chain" id="PRO_5003623527" description="Glycoamylase-like domain-containing protein" evidence="1">
    <location>
        <begin position="24"/>
        <end position="420"/>
    </location>
</feature>
<dbReference type="Pfam" id="PF10091">
    <property type="entry name" value="Glycoamylase"/>
    <property type="match status" value="1"/>
</dbReference>
<feature type="domain" description="Glycoamylase-like" evidence="2">
    <location>
        <begin position="191"/>
        <end position="405"/>
    </location>
</feature>